<dbReference type="InterPro" id="IPR013785">
    <property type="entry name" value="Aldolase_TIM"/>
</dbReference>
<feature type="domain" description="Putative radical SAM N-terminal" evidence="3">
    <location>
        <begin position="66"/>
        <end position="216"/>
    </location>
</feature>
<feature type="domain" description="DUF512" evidence="1">
    <location>
        <begin position="219"/>
        <end position="418"/>
    </location>
</feature>
<dbReference type="SUPFAM" id="SSF50156">
    <property type="entry name" value="PDZ domain-like"/>
    <property type="match status" value="1"/>
</dbReference>
<dbReference type="Gene3D" id="2.30.42.10">
    <property type="match status" value="1"/>
</dbReference>
<dbReference type="AlphaFoldDB" id="A0A9D1N209"/>
<dbReference type="Pfam" id="PF17820">
    <property type="entry name" value="PDZ_6"/>
    <property type="match status" value="1"/>
</dbReference>
<gene>
    <name evidence="4" type="ORF">IAD26_08870</name>
</gene>
<evidence type="ECO:0000259" key="2">
    <source>
        <dbReference type="Pfam" id="PF17820"/>
    </source>
</evidence>
<organism evidence="4 5">
    <name type="scientific">Candidatus Limenecus avicola</name>
    <dbReference type="NCBI Taxonomy" id="2840847"/>
    <lineage>
        <taxon>Bacteria</taxon>
        <taxon>Bacillati</taxon>
        <taxon>Bacillota</taxon>
        <taxon>Clostridia</taxon>
        <taxon>Eubacteriales</taxon>
        <taxon>Clostridiaceae</taxon>
        <taxon>Clostridiaceae incertae sedis</taxon>
        <taxon>Candidatus Limenecus</taxon>
    </lineage>
</organism>
<dbReference type="SUPFAM" id="SSF102114">
    <property type="entry name" value="Radical SAM enzymes"/>
    <property type="match status" value="1"/>
</dbReference>
<accession>A0A9D1N209</accession>
<comment type="caution">
    <text evidence="4">The sequence shown here is derived from an EMBL/GenBank/DDBJ whole genome shotgun (WGS) entry which is preliminary data.</text>
</comment>
<evidence type="ECO:0000259" key="3">
    <source>
        <dbReference type="Pfam" id="PF19238"/>
    </source>
</evidence>
<feature type="domain" description="PDZ" evidence="2">
    <location>
        <begin position="4"/>
        <end position="52"/>
    </location>
</feature>
<dbReference type="InterPro" id="IPR045375">
    <property type="entry name" value="Put_radical_SAM-like_N"/>
</dbReference>
<protein>
    <submittedName>
        <fullName evidence="4">DUF512 domain-containing protein</fullName>
    </submittedName>
</protein>
<dbReference type="Pfam" id="PF04459">
    <property type="entry name" value="DUF512"/>
    <property type="match status" value="1"/>
</dbReference>
<reference evidence="4" key="1">
    <citation type="submission" date="2020-10" db="EMBL/GenBank/DDBJ databases">
        <authorList>
            <person name="Gilroy R."/>
        </authorList>
    </citation>
    <scope>NUCLEOTIDE SEQUENCE</scope>
    <source>
        <strain evidence="4">CHK154-7741</strain>
    </source>
</reference>
<dbReference type="Gene3D" id="3.20.20.70">
    <property type="entry name" value="Aldolase class I"/>
    <property type="match status" value="1"/>
</dbReference>
<dbReference type="Proteomes" id="UP000886748">
    <property type="component" value="Unassembled WGS sequence"/>
</dbReference>
<dbReference type="InterPro" id="IPR007549">
    <property type="entry name" value="DUF512"/>
</dbReference>
<dbReference type="InterPro" id="IPR058240">
    <property type="entry name" value="rSAM_sf"/>
</dbReference>
<proteinExistence type="predicted"/>
<evidence type="ECO:0000313" key="4">
    <source>
        <dbReference type="EMBL" id="HIU93226.1"/>
    </source>
</evidence>
<name>A0A9D1N209_9CLOT</name>
<dbReference type="EMBL" id="DVOD01000064">
    <property type="protein sequence ID" value="HIU93226.1"/>
    <property type="molecule type" value="Genomic_DNA"/>
</dbReference>
<dbReference type="InterPro" id="IPR036034">
    <property type="entry name" value="PDZ_sf"/>
</dbReference>
<reference evidence="4" key="2">
    <citation type="journal article" date="2021" name="PeerJ">
        <title>Extensive microbial diversity within the chicken gut microbiome revealed by metagenomics and culture.</title>
        <authorList>
            <person name="Gilroy R."/>
            <person name="Ravi A."/>
            <person name="Getino M."/>
            <person name="Pursley I."/>
            <person name="Horton D.L."/>
            <person name="Alikhan N.F."/>
            <person name="Baker D."/>
            <person name="Gharbi K."/>
            <person name="Hall N."/>
            <person name="Watson M."/>
            <person name="Adriaenssens E.M."/>
            <person name="Foster-Nyarko E."/>
            <person name="Jarju S."/>
            <person name="Secka A."/>
            <person name="Antonio M."/>
            <person name="Oren A."/>
            <person name="Chaudhuri R.R."/>
            <person name="La Ragione R."/>
            <person name="Hildebrand F."/>
            <person name="Pallen M.J."/>
        </authorList>
    </citation>
    <scope>NUCLEOTIDE SEQUENCE</scope>
    <source>
        <strain evidence="4">CHK154-7741</strain>
    </source>
</reference>
<evidence type="ECO:0000313" key="5">
    <source>
        <dbReference type="Proteomes" id="UP000886748"/>
    </source>
</evidence>
<sequence length="432" mass="49326">MPAVVSEVLENSIAQELEIEKGDKIISINNEKPQDMIDYRYMMCSEEIELEIEKTNGETEIYEIEKDFDEDLGVVFESAVFDRIKPCTNRCIFCFVDQQPEGLRKSLYIKDDDYRLSYLQGTYVTLTNLTQKDRERIEKLHLGPLYVSVHTTNPELRVKMLSNPRAANIIEDLKWLKKADIPIHAQIVLCPGYNDGQELERTLSDFAKFKSIIESVAIVPVGITKFHQNGLKTLTKSNALHVIKQVEEFNKKVKKQLAMASDEFFLKADYPVPEKKYYGNFAQIEDGVGALRLLMDDFEKNRKKIPLSVKKPKEIIFATTPSAAKLVGCIADELNKVKNLQCSVIELKNNFFGDNVIVAGLITGNDLICQLKEKSKELNIQNVIIPSIMLRPFTEDFLDNVTLKEVEQALECKVFPIKDIYSAREIIDIIKS</sequence>
<evidence type="ECO:0000259" key="1">
    <source>
        <dbReference type="Pfam" id="PF04459"/>
    </source>
</evidence>
<dbReference type="InterPro" id="IPR041489">
    <property type="entry name" value="PDZ_6"/>
</dbReference>
<dbReference type="Pfam" id="PF19238">
    <property type="entry name" value="Radical_SAM_2"/>
    <property type="match status" value="1"/>
</dbReference>